<name>A0A542EGH5_9MICO</name>
<protein>
    <submittedName>
        <fullName evidence="1">Uncharacterized protein</fullName>
    </submittedName>
</protein>
<comment type="caution">
    <text evidence="1">The sequence shown here is derived from an EMBL/GenBank/DDBJ whole genome shotgun (WGS) entry which is preliminary data.</text>
</comment>
<dbReference type="EMBL" id="VFMO01000001">
    <property type="protein sequence ID" value="TQJ14442.1"/>
    <property type="molecule type" value="Genomic_DNA"/>
</dbReference>
<evidence type="ECO:0000313" key="2">
    <source>
        <dbReference type="Proteomes" id="UP000320806"/>
    </source>
</evidence>
<proteinExistence type="predicted"/>
<reference evidence="1 2" key="1">
    <citation type="submission" date="2019-06" db="EMBL/GenBank/DDBJ databases">
        <title>Sequencing the genomes of 1000 actinobacteria strains.</title>
        <authorList>
            <person name="Klenk H.-P."/>
        </authorList>
    </citation>
    <scope>NUCLEOTIDE SEQUENCE [LARGE SCALE GENOMIC DNA]</scope>
    <source>
        <strain evidence="1 2">DSM 19828</strain>
    </source>
</reference>
<accession>A0A542EGH5</accession>
<gene>
    <name evidence="1" type="ORF">FB459_1903</name>
</gene>
<keyword evidence="2" id="KW-1185">Reference proteome</keyword>
<dbReference type="AlphaFoldDB" id="A0A542EGH5"/>
<sequence length="57" mass="5872">MPSGAATCVTPESVRGDIRCSVDLLDALDGSPQPRATMAPCAIEKLKELAAAGHYAD</sequence>
<evidence type="ECO:0000313" key="1">
    <source>
        <dbReference type="EMBL" id="TQJ14442.1"/>
    </source>
</evidence>
<organism evidence="1 2">
    <name type="scientific">Yimella lutea</name>
    <dbReference type="NCBI Taxonomy" id="587872"/>
    <lineage>
        <taxon>Bacteria</taxon>
        <taxon>Bacillati</taxon>
        <taxon>Actinomycetota</taxon>
        <taxon>Actinomycetes</taxon>
        <taxon>Micrococcales</taxon>
        <taxon>Dermacoccaceae</taxon>
        <taxon>Yimella</taxon>
    </lineage>
</organism>
<dbReference type="Proteomes" id="UP000320806">
    <property type="component" value="Unassembled WGS sequence"/>
</dbReference>